<protein>
    <submittedName>
        <fullName evidence="1">Uncharacterized protein</fullName>
    </submittedName>
</protein>
<evidence type="ECO:0000313" key="1">
    <source>
        <dbReference type="EMBL" id="CAL1681767.1"/>
    </source>
</evidence>
<dbReference type="Proteomes" id="UP001497644">
    <property type="component" value="Chromosome 3"/>
</dbReference>
<evidence type="ECO:0000313" key="2">
    <source>
        <dbReference type="Proteomes" id="UP001497644"/>
    </source>
</evidence>
<organism evidence="1 2">
    <name type="scientific">Lasius platythorax</name>
    <dbReference type="NCBI Taxonomy" id="488582"/>
    <lineage>
        <taxon>Eukaryota</taxon>
        <taxon>Metazoa</taxon>
        <taxon>Ecdysozoa</taxon>
        <taxon>Arthropoda</taxon>
        <taxon>Hexapoda</taxon>
        <taxon>Insecta</taxon>
        <taxon>Pterygota</taxon>
        <taxon>Neoptera</taxon>
        <taxon>Endopterygota</taxon>
        <taxon>Hymenoptera</taxon>
        <taxon>Apocrita</taxon>
        <taxon>Aculeata</taxon>
        <taxon>Formicoidea</taxon>
        <taxon>Formicidae</taxon>
        <taxon>Formicinae</taxon>
        <taxon>Lasius</taxon>
        <taxon>Lasius</taxon>
    </lineage>
</organism>
<gene>
    <name evidence="1" type="ORF">LPLAT_LOCUS7713</name>
</gene>
<dbReference type="AlphaFoldDB" id="A0AAV2NMW9"/>
<dbReference type="EMBL" id="OZ034826">
    <property type="protein sequence ID" value="CAL1681767.1"/>
    <property type="molecule type" value="Genomic_DNA"/>
</dbReference>
<proteinExistence type="predicted"/>
<name>A0AAV2NMW9_9HYME</name>
<accession>A0AAV2NMW9</accession>
<reference evidence="1" key="1">
    <citation type="submission" date="2024-04" db="EMBL/GenBank/DDBJ databases">
        <authorList>
            <consortium name="Molecular Ecology Group"/>
        </authorList>
    </citation>
    <scope>NUCLEOTIDE SEQUENCE</scope>
</reference>
<keyword evidence="2" id="KW-1185">Reference proteome</keyword>
<sequence>MPSVLYTERRYLELVYPYGLRWSGRIDAGLIDHQDCFPIVFFILSILHLNASPIPFSVILPQPSPSRPLLNYPTSDERATPFAIPGAHKERIS</sequence>